<dbReference type="GO" id="GO:0004222">
    <property type="term" value="F:metalloendopeptidase activity"/>
    <property type="evidence" value="ECO:0007669"/>
    <property type="project" value="InterPro"/>
</dbReference>
<evidence type="ECO:0000256" key="4">
    <source>
        <dbReference type="ARBA" id="ARBA00022801"/>
    </source>
</evidence>
<keyword evidence="5" id="KW-0862">Zinc</keyword>
<dbReference type="Pfam" id="PF01435">
    <property type="entry name" value="Peptidase_M48"/>
    <property type="match status" value="1"/>
</dbReference>
<name>A0A382MT09_9ZZZZ</name>
<evidence type="ECO:0000256" key="6">
    <source>
        <dbReference type="ARBA" id="ARBA00023049"/>
    </source>
</evidence>
<dbReference type="GO" id="GO:0046872">
    <property type="term" value="F:metal ion binding"/>
    <property type="evidence" value="ECO:0007669"/>
    <property type="project" value="UniProtKB-KW"/>
</dbReference>
<evidence type="ECO:0000256" key="5">
    <source>
        <dbReference type="ARBA" id="ARBA00022833"/>
    </source>
</evidence>
<comment type="cofactor">
    <cofactor evidence="1">
        <name>Zn(2+)</name>
        <dbReference type="ChEBI" id="CHEBI:29105"/>
    </cofactor>
</comment>
<feature type="non-terminal residue" evidence="8">
    <location>
        <position position="134"/>
    </location>
</feature>
<reference evidence="8" key="1">
    <citation type="submission" date="2018-05" db="EMBL/GenBank/DDBJ databases">
        <authorList>
            <person name="Lanie J.A."/>
            <person name="Ng W.-L."/>
            <person name="Kazmierczak K.M."/>
            <person name="Andrzejewski T.M."/>
            <person name="Davidsen T.M."/>
            <person name="Wayne K.J."/>
            <person name="Tettelin H."/>
            <person name="Glass J.I."/>
            <person name="Rusch D."/>
            <person name="Podicherti R."/>
            <person name="Tsui H.-C.T."/>
            <person name="Winkler M.E."/>
        </authorList>
    </citation>
    <scope>NUCLEOTIDE SEQUENCE</scope>
</reference>
<gene>
    <name evidence="8" type="ORF">METZ01_LOCUS303466</name>
</gene>
<organism evidence="8">
    <name type="scientific">marine metagenome</name>
    <dbReference type="NCBI Taxonomy" id="408172"/>
    <lineage>
        <taxon>unclassified sequences</taxon>
        <taxon>metagenomes</taxon>
        <taxon>ecological metagenomes</taxon>
    </lineage>
</organism>
<proteinExistence type="predicted"/>
<keyword evidence="2" id="KW-0645">Protease</keyword>
<evidence type="ECO:0000256" key="3">
    <source>
        <dbReference type="ARBA" id="ARBA00022723"/>
    </source>
</evidence>
<evidence type="ECO:0000259" key="7">
    <source>
        <dbReference type="Pfam" id="PF01435"/>
    </source>
</evidence>
<keyword evidence="4" id="KW-0378">Hydrolase</keyword>
<evidence type="ECO:0000313" key="8">
    <source>
        <dbReference type="EMBL" id="SVC50612.1"/>
    </source>
</evidence>
<keyword evidence="3" id="KW-0479">Metal-binding</keyword>
<evidence type="ECO:0000256" key="2">
    <source>
        <dbReference type="ARBA" id="ARBA00022670"/>
    </source>
</evidence>
<sequence>MSYNQSFRFSQEEIIYVELLKNRNFKKASEEALSSISLKHSPETLFSLATDGFELTKNSSPKLFEKFISAKKLLKINPKTKISLYIRNDQQINAGCIFLNKDQYAVYLNSGIINLMNLEELKLVIGHELGHLKY</sequence>
<dbReference type="AlphaFoldDB" id="A0A382MT09"/>
<keyword evidence="6" id="KW-0482">Metalloprotease</keyword>
<protein>
    <recommendedName>
        <fullName evidence="7">Peptidase M48 domain-containing protein</fullName>
    </recommendedName>
</protein>
<feature type="domain" description="Peptidase M48" evidence="7">
    <location>
        <begin position="83"/>
        <end position="133"/>
    </location>
</feature>
<evidence type="ECO:0000256" key="1">
    <source>
        <dbReference type="ARBA" id="ARBA00001947"/>
    </source>
</evidence>
<accession>A0A382MT09</accession>
<dbReference type="EMBL" id="UINC01094943">
    <property type="protein sequence ID" value="SVC50612.1"/>
    <property type="molecule type" value="Genomic_DNA"/>
</dbReference>
<dbReference type="GO" id="GO:0006508">
    <property type="term" value="P:proteolysis"/>
    <property type="evidence" value="ECO:0007669"/>
    <property type="project" value="UniProtKB-KW"/>
</dbReference>
<dbReference type="InterPro" id="IPR001915">
    <property type="entry name" value="Peptidase_M48"/>
</dbReference>
<dbReference type="Gene3D" id="3.30.2010.10">
    <property type="entry name" value="Metalloproteases ('zincins'), catalytic domain"/>
    <property type="match status" value="1"/>
</dbReference>